<protein>
    <recommendedName>
        <fullName evidence="2">DM13 domain-containing protein</fullName>
    </recommendedName>
</protein>
<feature type="domain" description="DM13" evidence="2">
    <location>
        <begin position="180"/>
        <end position="285"/>
    </location>
</feature>
<accession>A0ABQ2DCE9</accession>
<reference evidence="4" key="1">
    <citation type="journal article" date="2019" name="Int. J. Syst. Evol. Microbiol.">
        <title>The Global Catalogue of Microorganisms (GCM) 10K type strain sequencing project: providing services to taxonomists for standard genome sequencing and annotation.</title>
        <authorList>
            <consortium name="The Broad Institute Genomics Platform"/>
            <consortium name="The Broad Institute Genome Sequencing Center for Infectious Disease"/>
            <person name="Wu L."/>
            <person name="Ma J."/>
        </authorList>
    </citation>
    <scope>NUCLEOTIDE SEQUENCE [LARGE SCALE GENOMIC DNA]</scope>
    <source>
        <strain evidence="4">JCM 14370</strain>
    </source>
</reference>
<dbReference type="Proteomes" id="UP000632222">
    <property type="component" value="Unassembled WGS sequence"/>
</dbReference>
<dbReference type="InterPro" id="IPR019545">
    <property type="entry name" value="DM13_domain"/>
</dbReference>
<evidence type="ECO:0000313" key="4">
    <source>
        <dbReference type="Proteomes" id="UP000632222"/>
    </source>
</evidence>
<comment type="caution">
    <text evidence="3">The sequence shown here is derived from an EMBL/GenBank/DDBJ whole genome shotgun (WGS) entry which is preliminary data.</text>
</comment>
<feature type="signal peptide" evidence="1">
    <location>
        <begin position="1"/>
        <end position="24"/>
    </location>
</feature>
<dbReference type="PROSITE" id="PS51549">
    <property type="entry name" value="DM13"/>
    <property type="match status" value="2"/>
</dbReference>
<gene>
    <name evidence="3" type="ORF">GCM10008938_39510</name>
</gene>
<evidence type="ECO:0000313" key="3">
    <source>
        <dbReference type="EMBL" id="GGJ49656.1"/>
    </source>
</evidence>
<feature type="chain" id="PRO_5047124056" description="DM13 domain-containing protein" evidence="1">
    <location>
        <begin position="25"/>
        <end position="285"/>
    </location>
</feature>
<dbReference type="Pfam" id="PF10517">
    <property type="entry name" value="DM13"/>
    <property type="match status" value="2"/>
</dbReference>
<name>A0ABQ2DCE9_9DEIO</name>
<dbReference type="RefSeq" id="WP_189005714.1">
    <property type="nucleotide sequence ID" value="NZ_BMOD01000020.1"/>
</dbReference>
<organism evidence="3 4">
    <name type="scientific">Deinococcus roseus</name>
    <dbReference type="NCBI Taxonomy" id="392414"/>
    <lineage>
        <taxon>Bacteria</taxon>
        <taxon>Thermotogati</taxon>
        <taxon>Deinococcota</taxon>
        <taxon>Deinococci</taxon>
        <taxon>Deinococcales</taxon>
        <taxon>Deinococcaceae</taxon>
        <taxon>Deinococcus</taxon>
    </lineage>
</organism>
<dbReference type="EMBL" id="BMOD01000020">
    <property type="protein sequence ID" value="GGJ49656.1"/>
    <property type="molecule type" value="Genomic_DNA"/>
</dbReference>
<keyword evidence="4" id="KW-1185">Reference proteome</keyword>
<sequence>MKNIHKILLVLGLSLAAAPAVVYAQNNMQKDNMNSMQDSMEQLTFKSLHAPTQGSVDFQKNQDGTYTLHIKGLKTEAAPDLKVWLYKKAVSAAGDVKKTKNEYVVVGGLKKFSGDFSFKLPKGVNPDSYQSVVLWCDLVATPFAGVNLHDHNMSNMMDMGKMDAGKMDAGKNEMMGDMMHGLSGSFVSLEAPSMGHVSIADGKLTITDLKTEAAPDLKVWLYKKAVMNKAEVKKTEGTYVVLGGLKKFSGKFEFKLPEGVNAADYKSVVLWCDLVATPFAAANLQ</sequence>
<evidence type="ECO:0000256" key="1">
    <source>
        <dbReference type="SAM" id="SignalP"/>
    </source>
</evidence>
<evidence type="ECO:0000259" key="2">
    <source>
        <dbReference type="PROSITE" id="PS51549"/>
    </source>
</evidence>
<proteinExistence type="predicted"/>
<keyword evidence="1" id="KW-0732">Signal</keyword>
<feature type="domain" description="DM13" evidence="2">
    <location>
        <begin position="37"/>
        <end position="149"/>
    </location>
</feature>